<keyword evidence="2" id="KW-0964">Secreted</keyword>
<organism evidence="6 7">
    <name type="scientific">Neolamprologus brichardi</name>
    <name type="common">Fairy cichlid</name>
    <name type="synonym">Lamprologus brichardi</name>
    <dbReference type="NCBI Taxonomy" id="32507"/>
    <lineage>
        <taxon>Eukaryota</taxon>
        <taxon>Metazoa</taxon>
        <taxon>Chordata</taxon>
        <taxon>Craniata</taxon>
        <taxon>Vertebrata</taxon>
        <taxon>Euteleostomi</taxon>
        <taxon>Actinopterygii</taxon>
        <taxon>Neopterygii</taxon>
        <taxon>Teleostei</taxon>
        <taxon>Neoteleostei</taxon>
        <taxon>Acanthomorphata</taxon>
        <taxon>Ovalentaria</taxon>
        <taxon>Cichlomorphae</taxon>
        <taxon>Cichliformes</taxon>
        <taxon>Cichlidae</taxon>
        <taxon>African cichlids</taxon>
        <taxon>Pseudocrenilabrinae</taxon>
        <taxon>Lamprologini</taxon>
        <taxon>Neolamprologus</taxon>
    </lineage>
</organism>
<evidence type="ECO:0000256" key="1">
    <source>
        <dbReference type="ARBA" id="ARBA00004613"/>
    </source>
</evidence>
<keyword evidence="7" id="KW-1185">Reference proteome</keyword>
<dbReference type="InterPro" id="IPR008983">
    <property type="entry name" value="Tumour_necrosis_fac-like_dom"/>
</dbReference>
<keyword evidence="3" id="KW-0732">Signal</keyword>
<accession>A0A3Q4H0F8</accession>
<dbReference type="PANTHER" id="PTHR22923">
    <property type="entry name" value="CEREBELLIN-RELATED"/>
    <property type="match status" value="1"/>
</dbReference>
<dbReference type="SMART" id="SM00110">
    <property type="entry name" value="C1Q"/>
    <property type="match status" value="1"/>
</dbReference>
<evidence type="ECO:0000259" key="5">
    <source>
        <dbReference type="PROSITE" id="PS50871"/>
    </source>
</evidence>
<name>A0A3Q4H0F8_NEOBR</name>
<dbReference type="InterPro" id="IPR001073">
    <property type="entry name" value="C1q_dom"/>
</dbReference>
<dbReference type="GeneTree" id="ENSGT00950000183116"/>
<protein>
    <submittedName>
        <fullName evidence="6">Complement C1q-like protein 2-like</fullName>
    </submittedName>
</protein>
<sequence>KQVNHCGLSVRFLFSFAFFSEKEEKLKSQETEIDQLKKQLQVKQVAFSASLLDYGAGDTGPFYTERTLIFKRVVTNIGNAYNKHTGIFTAAVKGVYHFDWKVHGYDNIRAGAFLYKNQHKIFAAYEHQPFGVVSASNGTSLLLEVGDRVSVRLWANSRTHDSQDHHTTFSGHLIFTM</sequence>
<dbReference type="Pfam" id="PF00386">
    <property type="entry name" value="C1q"/>
    <property type="match status" value="1"/>
</dbReference>
<reference evidence="6" key="1">
    <citation type="submission" date="2025-08" db="UniProtKB">
        <authorList>
            <consortium name="Ensembl"/>
        </authorList>
    </citation>
    <scope>IDENTIFICATION</scope>
</reference>
<dbReference type="Proteomes" id="UP000261580">
    <property type="component" value="Unassembled WGS sequence"/>
</dbReference>
<keyword evidence="4" id="KW-0175">Coiled coil</keyword>
<feature type="domain" description="C1q" evidence="5">
    <location>
        <begin position="40"/>
        <end position="177"/>
    </location>
</feature>
<dbReference type="SUPFAM" id="SSF49842">
    <property type="entry name" value="TNF-like"/>
    <property type="match status" value="1"/>
</dbReference>
<dbReference type="Gene3D" id="2.60.120.40">
    <property type="match status" value="1"/>
</dbReference>
<dbReference type="Ensembl" id="ENSNBRT00000016257.1">
    <property type="protein sequence ID" value="ENSNBRP00000015830.1"/>
    <property type="gene ID" value="ENSNBRG00000012237.1"/>
</dbReference>
<dbReference type="GO" id="GO:0005576">
    <property type="term" value="C:extracellular region"/>
    <property type="evidence" value="ECO:0007669"/>
    <property type="project" value="UniProtKB-SubCell"/>
</dbReference>
<evidence type="ECO:0000256" key="3">
    <source>
        <dbReference type="ARBA" id="ARBA00022729"/>
    </source>
</evidence>
<dbReference type="PANTHER" id="PTHR22923:SF102">
    <property type="entry name" value="CEREBELLIN 13-RELATED"/>
    <property type="match status" value="1"/>
</dbReference>
<feature type="coiled-coil region" evidence="4">
    <location>
        <begin position="19"/>
        <end position="46"/>
    </location>
</feature>
<evidence type="ECO:0000256" key="4">
    <source>
        <dbReference type="SAM" id="Coils"/>
    </source>
</evidence>
<proteinExistence type="predicted"/>
<evidence type="ECO:0000313" key="7">
    <source>
        <dbReference type="Proteomes" id="UP000261580"/>
    </source>
</evidence>
<dbReference type="PRINTS" id="PR00007">
    <property type="entry name" value="COMPLEMNTC1Q"/>
</dbReference>
<evidence type="ECO:0000256" key="2">
    <source>
        <dbReference type="ARBA" id="ARBA00022525"/>
    </source>
</evidence>
<comment type="subcellular location">
    <subcellularLocation>
        <location evidence="1">Secreted</location>
    </subcellularLocation>
</comment>
<dbReference type="PROSITE" id="PS50871">
    <property type="entry name" value="C1Q"/>
    <property type="match status" value="1"/>
</dbReference>
<dbReference type="OMA" id="WANSRTH"/>
<dbReference type="InterPro" id="IPR050822">
    <property type="entry name" value="Cerebellin_Synaptic_Org"/>
</dbReference>
<dbReference type="AlphaFoldDB" id="A0A3Q4H0F8"/>
<reference evidence="6" key="2">
    <citation type="submission" date="2025-09" db="UniProtKB">
        <authorList>
            <consortium name="Ensembl"/>
        </authorList>
    </citation>
    <scope>IDENTIFICATION</scope>
</reference>
<evidence type="ECO:0000313" key="6">
    <source>
        <dbReference type="Ensembl" id="ENSNBRP00000015830.1"/>
    </source>
</evidence>